<comment type="subcellular location">
    <subcellularLocation>
        <location evidence="1">Cell membrane</location>
        <topology evidence="1">Multi-pass membrane protein</topology>
    </subcellularLocation>
</comment>
<dbReference type="GO" id="GO:1990573">
    <property type="term" value="P:potassium ion import across plasma membrane"/>
    <property type="evidence" value="ECO:0007669"/>
    <property type="project" value="TreeGrafter"/>
</dbReference>
<keyword evidence="5" id="KW-1185">Reference proteome</keyword>
<dbReference type="WBParaSite" id="nRc.2.0.1.t30334-RA">
    <property type="protein sequence ID" value="nRc.2.0.1.t30334-RA"/>
    <property type="gene ID" value="nRc.2.0.1.g30334"/>
</dbReference>
<dbReference type="GO" id="GO:0005886">
    <property type="term" value="C:plasma membrane"/>
    <property type="evidence" value="ECO:0007669"/>
    <property type="project" value="UniProtKB-SubCell"/>
</dbReference>
<keyword evidence="2" id="KW-1003">Cell membrane</keyword>
<accession>A0A915JWC8</accession>
<evidence type="ECO:0000256" key="2">
    <source>
        <dbReference type="ARBA" id="ARBA00022475"/>
    </source>
</evidence>
<evidence type="ECO:0000256" key="3">
    <source>
        <dbReference type="SAM" id="Phobius"/>
    </source>
</evidence>
<dbReference type="Pfam" id="PF00689">
    <property type="entry name" value="Cation_ATPase_C"/>
    <property type="match status" value="1"/>
</dbReference>
<proteinExistence type="predicted"/>
<dbReference type="Gene3D" id="1.20.1110.10">
    <property type="entry name" value="Calcium-transporting ATPase, transmembrane domain"/>
    <property type="match status" value="1"/>
</dbReference>
<feature type="transmembrane region" description="Helical" evidence="3">
    <location>
        <begin position="45"/>
        <end position="61"/>
    </location>
</feature>
<dbReference type="GO" id="GO:0005391">
    <property type="term" value="F:P-type sodium:potassium-exchanging transporter activity"/>
    <property type="evidence" value="ECO:0007669"/>
    <property type="project" value="TreeGrafter"/>
</dbReference>
<name>A0A915JWC8_ROMCU</name>
<evidence type="ECO:0000259" key="4">
    <source>
        <dbReference type="Pfam" id="PF00689"/>
    </source>
</evidence>
<keyword evidence="3" id="KW-0812">Transmembrane</keyword>
<keyword evidence="3" id="KW-0472">Membrane</keyword>
<protein>
    <submittedName>
        <fullName evidence="6">Cation-transporting P-type ATPase C-terminal domain-containing protein</fullName>
    </submittedName>
</protein>
<dbReference type="InterPro" id="IPR006068">
    <property type="entry name" value="ATPase_P-typ_cation-transptr_C"/>
</dbReference>
<feature type="transmembrane region" description="Helical" evidence="3">
    <location>
        <begin position="12"/>
        <end position="33"/>
    </location>
</feature>
<dbReference type="GO" id="GO:0036376">
    <property type="term" value="P:sodium ion export across plasma membrane"/>
    <property type="evidence" value="ECO:0007669"/>
    <property type="project" value="TreeGrafter"/>
</dbReference>
<dbReference type="GO" id="GO:0006883">
    <property type="term" value="P:intracellular sodium ion homeostasis"/>
    <property type="evidence" value="ECO:0007669"/>
    <property type="project" value="TreeGrafter"/>
</dbReference>
<evidence type="ECO:0000256" key="1">
    <source>
        <dbReference type="ARBA" id="ARBA00004651"/>
    </source>
</evidence>
<dbReference type="PANTHER" id="PTHR43294">
    <property type="entry name" value="SODIUM/POTASSIUM-TRANSPORTING ATPASE SUBUNIT ALPHA"/>
    <property type="match status" value="1"/>
</dbReference>
<reference evidence="6" key="1">
    <citation type="submission" date="2022-11" db="UniProtKB">
        <authorList>
            <consortium name="WormBaseParasite"/>
        </authorList>
    </citation>
    <scope>IDENTIFICATION</scope>
</reference>
<dbReference type="Proteomes" id="UP000887565">
    <property type="component" value="Unplaced"/>
</dbReference>
<evidence type="ECO:0000313" key="6">
    <source>
        <dbReference type="WBParaSite" id="nRc.2.0.1.t30334-RA"/>
    </source>
</evidence>
<dbReference type="GO" id="GO:1902600">
    <property type="term" value="P:proton transmembrane transport"/>
    <property type="evidence" value="ECO:0007669"/>
    <property type="project" value="TreeGrafter"/>
</dbReference>
<sequence>MKAFDRNCFRNWTLNFGVVFETVLAAFLCYCPGLEEGLRMFPLRFSQWWPALPFALLIFIFDETRRCIMRRNPDGFLERETYY</sequence>
<dbReference type="GO" id="GO:0030007">
    <property type="term" value="P:intracellular potassium ion homeostasis"/>
    <property type="evidence" value="ECO:0007669"/>
    <property type="project" value="TreeGrafter"/>
</dbReference>
<dbReference type="InterPro" id="IPR023298">
    <property type="entry name" value="ATPase_P-typ_TM_dom_sf"/>
</dbReference>
<feature type="domain" description="Cation-transporting P-type ATPase C-terminal" evidence="4">
    <location>
        <begin position="3"/>
        <end position="66"/>
    </location>
</feature>
<evidence type="ECO:0000313" key="5">
    <source>
        <dbReference type="Proteomes" id="UP000887565"/>
    </source>
</evidence>
<dbReference type="InterPro" id="IPR050510">
    <property type="entry name" value="Cation_transp_ATPase_P-type"/>
</dbReference>
<dbReference type="SUPFAM" id="SSF81665">
    <property type="entry name" value="Calcium ATPase, transmembrane domain M"/>
    <property type="match status" value="1"/>
</dbReference>
<dbReference type="PANTHER" id="PTHR43294:SF13">
    <property type="entry name" value="SODIUM_POTASSIUM-TRANSPORTING ATPASE SUBUNIT ALPHA"/>
    <property type="match status" value="1"/>
</dbReference>
<keyword evidence="3" id="KW-1133">Transmembrane helix</keyword>
<dbReference type="AlphaFoldDB" id="A0A915JWC8"/>
<organism evidence="5 6">
    <name type="scientific">Romanomermis culicivorax</name>
    <name type="common">Nematode worm</name>
    <dbReference type="NCBI Taxonomy" id="13658"/>
    <lineage>
        <taxon>Eukaryota</taxon>
        <taxon>Metazoa</taxon>
        <taxon>Ecdysozoa</taxon>
        <taxon>Nematoda</taxon>
        <taxon>Enoplea</taxon>
        <taxon>Dorylaimia</taxon>
        <taxon>Mermithida</taxon>
        <taxon>Mermithoidea</taxon>
        <taxon>Mermithidae</taxon>
        <taxon>Romanomermis</taxon>
    </lineage>
</organism>